<dbReference type="PANTHER" id="PTHR36849">
    <property type="entry name" value="CYTOPLASMIC PROTEIN-RELATED"/>
    <property type="match status" value="1"/>
</dbReference>
<sequence>MVNVQIKRVYEPADDQDGYRVLVDRIWPRGITKDDARLDLWLKEAGTSAGLRREFSHRPEKFQAFAAAYRRELEGTEALEKLVELAREQPKLCLLYGAKDETHNQAVVLRELILEGLGGSER</sequence>
<keyword evidence="2" id="KW-1185">Reference proteome</keyword>
<dbReference type="InterPro" id="IPR052552">
    <property type="entry name" value="YeaO-like"/>
</dbReference>
<proteinExistence type="predicted"/>
<evidence type="ECO:0000313" key="2">
    <source>
        <dbReference type="Proteomes" id="UP001209654"/>
    </source>
</evidence>
<evidence type="ECO:0000313" key="1">
    <source>
        <dbReference type="EMBL" id="GLB68857.1"/>
    </source>
</evidence>
<accession>A0ABQ5MXZ4</accession>
<dbReference type="Proteomes" id="UP001209654">
    <property type="component" value="Unassembled WGS sequence"/>
</dbReference>
<dbReference type="PANTHER" id="PTHR36849:SF1">
    <property type="entry name" value="CYTOPLASMIC PROTEIN"/>
    <property type="match status" value="1"/>
</dbReference>
<protein>
    <recommendedName>
        <fullName evidence="3">DUF488 domain-containing protein</fullName>
    </recommendedName>
</protein>
<dbReference type="RefSeq" id="WP_264796945.1">
    <property type="nucleotide sequence ID" value="NZ_BRVS01000024.1"/>
</dbReference>
<dbReference type="EMBL" id="BRVS01000024">
    <property type="protein sequence ID" value="GLB68857.1"/>
    <property type="molecule type" value="Genomic_DNA"/>
</dbReference>
<name>A0ABQ5MXZ4_9MICC</name>
<gene>
    <name evidence="1" type="ORF">AHIS1636_33000</name>
</gene>
<reference evidence="1 2" key="1">
    <citation type="journal article" date="2023" name="Int. J. Syst. Evol. Microbiol.">
        <title>Arthrobacter mangrovi sp. nov., an actinobacterium isolated from the rhizosphere of a mangrove.</title>
        <authorList>
            <person name="Hamada M."/>
            <person name="Saitou S."/>
            <person name="Enomoto N."/>
            <person name="Nanri K."/>
            <person name="Hidaka K."/>
            <person name="Miura T."/>
            <person name="Tamura T."/>
        </authorList>
    </citation>
    <scope>NUCLEOTIDE SEQUENCE [LARGE SCALE GENOMIC DNA]</scope>
    <source>
        <strain evidence="1 2">NBRC 112813</strain>
    </source>
</reference>
<comment type="caution">
    <text evidence="1">The sequence shown here is derived from an EMBL/GenBank/DDBJ whole genome shotgun (WGS) entry which is preliminary data.</text>
</comment>
<organism evidence="1 2">
    <name type="scientific">Arthrobacter mangrovi</name>
    <dbReference type="NCBI Taxonomy" id="2966350"/>
    <lineage>
        <taxon>Bacteria</taxon>
        <taxon>Bacillati</taxon>
        <taxon>Actinomycetota</taxon>
        <taxon>Actinomycetes</taxon>
        <taxon>Micrococcales</taxon>
        <taxon>Micrococcaceae</taxon>
        <taxon>Arthrobacter</taxon>
    </lineage>
</organism>
<evidence type="ECO:0008006" key="3">
    <source>
        <dbReference type="Google" id="ProtNLM"/>
    </source>
</evidence>
<dbReference type="Pfam" id="PF22752">
    <property type="entry name" value="DUF488-N3i"/>
    <property type="match status" value="1"/>
</dbReference>